<organism evidence="3 4">
    <name type="scientific">Polytolypa hystricis (strain UAMH7299)</name>
    <dbReference type="NCBI Taxonomy" id="1447883"/>
    <lineage>
        <taxon>Eukaryota</taxon>
        <taxon>Fungi</taxon>
        <taxon>Dikarya</taxon>
        <taxon>Ascomycota</taxon>
        <taxon>Pezizomycotina</taxon>
        <taxon>Eurotiomycetes</taxon>
        <taxon>Eurotiomycetidae</taxon>
        <taxon>Onygenales</taxon>
        <taxon>Onygenales incertae sedis</taxon>
        <taxon>Polytolypa</taxon>
    </lineage>
</organism>
<proteinExistence type="predicted"/>
<dbReference type="AlphaFoldDB" id="A0A2B7WLM6"/>
<feature type="compositionally biased region" description="Basic and acidic residues" evidence="1">
    <location>
        <begin position="1"/>
        <end position="10"/>
    </location>
</feature>
<dbReference type="EMBL" id="PDNA01000319">
    <property type="protein sequence ID" value="PGG97522.1"/>
    <property type="molecule type" value="Genomic_DNA"/>
</dbReference>
<keyword evidence="2" id="KW-1133">Transmembrane helix</keyword>
<dbReference type="STRING" id="1447883.A0A2B7WLM6"/>
<feature type="region of interest" description="Disordered" evidence="1">
    <location>
        <begin position="1"/>
        <end position="20"/>
    </location>
</feature>
<evidence type="ECO:0000313" key="4">
    <source>
        <dbReference type="Proteomes" id="UP000224634"/>
    </source>
</evidence>
<feature type="transmembrane region" description="Helical" evidence="2">
    <location>
        <begin position="94"/>
        <end position="115"/>
    </location>
</feature>
<keyword evidence="2" id="KW-0812">Transmembrane</keyword>
<keyword evidence="4" id="KW-1185">Reference proteome</keyword>
<protein>
    <submittedName>
        <fullName evidence="3">Uncharacterized protein</fullName>
    </submittedName>
</protein>
<feature type="transmembrane region" description="Helical" evidence="2">
    <location>
        <begin position="154"/>
        <end position="181"/>
    </location>
</feature>
<sequence length="205" mass="23109">MERKRSESMKESAGQSFPSTSSDAQYVEMLLGLDYIPWAHNFLAGLSNWMLLAGYLVVPGTFTSLQKSDAVKDRLDGQGVEQALLLNAIQNPPLLLIACFLFSIGASGLIWLGWTYRTNYIWLVNRLFVPGLLNSIAGLITTLINIFTARSGDWSVMAITTVVVTGLSTLVTAGFFFQFNFRKLRRIRHKHGQRRTKEEQRQDME</sequence>
<name>A0A2B7WLM6_POLH7</name>
<evidence type="ECO:0000256" key="2">
    <source>
        <dbReference type="SAM" id="Phobius"/>
    </source>
</evidence>
<keyword evidence="2" id="KW-0472">Membrane</keyword>
<feature type="transmembrane region" description="Helical" evidence="2">
    <location>
        <begin position="38"/>
        <end position="58"/>
    </location>
</feature>
<evidence type="ECO:0000256" key="1">
    <source>
        <dbReference type="SAM" id="MobiDB-lite"/>
    </source>
</evidence>
<reference evidence="3 4" key="1">
    <citation type="submission" date="2017-10" db="EMBL/GenBank/DDBJ databases">
        <title>Comparative genomics in systemic dimorphic fungi from Ajellomycetaceae.</title>
        <authorList>
            <person name="Munoz J.F."/>
            <person name="Mcewen J.G."/>
            <person name="Clay O.K."/>
            <person name="Cuomo C.A."/>
        </authorList>
    </citation>
    <scope>NUCLEOTIDE SEQUENCE [LARGE SCALE GENOMIC DNA]</scope>
    <source>
        <strain evidence="3 4">UAMH7299</strain>
    </source>
</reference>
<comment type="caution">
    <text evidence="3">The sequence shown here is derived from an EMBL/GenBank/DDBJ whole genome shotgun (WGS) entry which is preliminary data.</text>
</comment>
<evidence type="ECO:0000313" key="3">
    <source>
        <dbReference type="EMBL" id="PGG97522.1"/>
    </source>
</evidence>
<gene>
    <name evidence="3" type="ORF">AJ80_09691</name>
</gene>
<dbReference type="Proteomes" id="UP000224634">
    <property type="component" value="Unassembled WGS sequence"/>
</dbReference>
<accession>A0A2B7WLM6</accession>
<dbReference type="OrthoDB" id="3254104at2759"/>
<feature type="transmembrane region" description="Helical" evidence="2">
    <location>
        <begin position="127"/>
        <end position="148"/>
    </location>
</feature>